<feature type="non-terminal residue" evidence="1">
    <location>
        <position position="128"/>
    </location>
</feature>
<dbReference type="AlphaFoldDB" id="A0A0B2UZF1"/>
<comment type="caution">
    <text evidence="1">The sequence shown here is derived from an EMBL/GenBank/DDBJ whole genome shotgun (WGS) entry which is preliminary data.</text>
</comment>
<name>A0A0B2UZF1_TOXCA</name>
<dbReference type="Proteomes" id="UP000031036">
    <property type="component" value="Unassembled WGS sequence"/>
</dbReference>
<dbReference type="EMBL" id="JPKZ01002813">
    <property type="protein sequence ID" value="KHN74853.1"/>
    <property type="molecule type" value="Genomic_DNA"/>
</dbReference>
<gene>
    <name evidence="1" type="ORF">Tcan_01098</name>
</gene>
<organism evidence="1 2">
    <name type="scientific">Toxocara canis</name>
    <name type="common">Canine roundworm</name>
    <dbReference type="NCBI Taxonomy" id="6265"/>
    <lineage>
        <taxon>Eukaryota</taxon>
        <taxon>Metazoa</taxon>
        <taxon>Ecdysozoa</taxon>
        <taxon>Nematoda</taxon>
        <taxon>Chromadorea</taxon>
        <taxon>Rhabditida</taxon>
        <taxon>Spirurina</taxon>
        <taxon>Ascaridomorpha</taxon>
        <taxon>Ascaridoidea</taxon>
        <taxon>Toxocaridae</taxon>
        <taxon>Toxocara</taxon>
    </lineage>
</organism>
<reference evidence="1 2" key="1">
    <citation type="submission" date="2014-11" db="EMBL/GenBank/DDBJ databases">
        <title>Genetic blueprint of the zoonotic pathogen Toxocara canis.</title>
        <authorList>
            <person name="Zhu X.-Q."/>
            <person name="Korhonen P.K."/>
            <person name="Cai H."/>
            <person name="Young N.D."/>
            <person name="Nejsum P."/>
            <person name="von Samson-Himmelstjerna G."/>
            <person name="Boag P.R."/>
            <person name="Tan P."/>
            <person name="Li Q."/>
            <person name="Min J."/>
            <person name="Yang Y."/>
            <person name="Wang X."/>
            <person name="Fang X."/>
            <person name="Hall R.S."/>
            <person name="Hofmann A."/>
            <person name="Sternberg P.W."/>
            <person name="Jex A.R."/>
            <person name="Gasser R.B."/>
        </authorList>
    </citation>
    <scope>NUCLEOTIDE SEQUENCE [LARGE SCALE GENOMIC DNA]</scope>
    <source>
        <strain evidence="1">PN_DK_2014</strain>
    </source>
</reference>
<keyword evidence="2" id="KW-1185">Reference proteome</keyword>
<proteinExistence type="predicted"/>
<evidence type="ECO:0000313" key="2">
    <source>
        <dbReference type="Proteomes" id="UP000031036"/>
    </source>
</evidence>
<protein>
    <submittedName>
        <fullName evidence="1">Uncharacterized protein</fullName>
    </submittedName>
</protein>
<accession>A0A0B2UZF1</accession>
<sequence>MFVTHPYFIRICSFIKRAIYFSSFAVEVKCSYSCCSLWRPLLMDCWKQTENVTQGRENFNGKNTNSESSCEREEKFGCSSLHYASCLAELFDRPSKRYIDEGKVLWPLRAVQLLVVRLYIKIGRSSLH</sequence>
<evidence type="ECO:0000313" key="1">
    <source>
        <dbReference type="EMBL" id="KHN74853.1"/>
    </source>
</evidence>